<feature type="non-terminal residue" evidence="2">
    <location>
        <position position="472"/>
    </location>
</feature>
<accession>A0A6A6P1D9</accession>
<dbReference type="PANTHER" id="PTHR33112">
    <property type="entry name" value="DOMAIN PROTEIN, PUTATIVE-RELATED"/>
    <property type="match status" value="1"/>
</dbReference>
<organism evidence="2 3">
    <name type="scientific">Lineolata rhizophorae</name>
    <dbReference type="NCBI Taxonomy" id="578093"/>
    <lineage>
        <taxon>Eukaryota</taxon>
        <taxon>Fungi</taxon>
        <taxon>Dikarya</taxon>
        <taxon>Ascomycota</taxon>
        <taxon>Pezizomycotina</taxon>
        <taxon>Dothideomycetes</taxon>
        <taxon>Dothideomycetes incertae sedis</taxon>
        <taxon>Lineolatales</taxon>
        <taxon>Lineolataceae</taxon>
        <taxon>Lineolata</taxon>
    </lineage>
</organism>
<dbReference type="Proteomes" id="UP000799766">
    <property type="component" value="Unassembled WGS sequence"/>
</dbReference>
<evidence type="ECO:0000259" key="1">
    <source>
        <dbReference type="Pfam" id="PF06985"/>
    </source>
</evidence>
<dbReference type="PANTHER" id="PTHR33112:SF16">
    <property type="entry name" value="HETEROKARYON INCOMPATIBILITY DOMAIN-CONTAINING PROTEIN"/>
    <property type="match status" value="1"/>
</dbReference>
<gene>
    <name evidence="2" type="ORF">BDY21DRAFT_304463</name>
</gene>
<dbReference type="InterPro" id="IPR010730">
    <property type="entry name" value="HET"/>
</dbReference>
<evidence type="ECO:0000313" key="3">
    <source>
        <dbReference type="Proteomes" id="UP000799766"/>
    </source>
</evidence>
<dbReference type="EMBL" id="MU001681">
    <property type="protein sequence ID" value="KAF2457283.1"/>
    <property type="molecule type" value="Genomic_DNA"/>
</dbReference>
<proteinExistence type="predicted"/>
<keyword evidence="3" id="KW-1185">Reference proteome</keyword>
<protein>
    <submittedName>
        <fullName evidence="2">Heterokaryon incompatibility protein-domain-containing protein</fullName>
    </submittedName>
</protein>
<dbReference type="AlphaFoldDB" id="A0A6A6P1D9"/>
<dbReference type="OrthoDB" id="3486565at2759"/>
<reference evidence="2" key="1">
    <citation type="journal article" date="2020" name="Stud. Mycol.">
        <title>101 Dothideomycetes genomes: a test case for predicting lifestyles and emergence of pathogens.</title>
        <authorList>
            <person name="Haridas S."/>
            <person name="Albert R."/>
            <person name="Binder M."/>
            <person name="Bloem J."/>
            <person name="Labutti K."/>
            <person name="Salamov A."/>
            <person name="Andreopoulos B."/>
            <person name="Baker S."/>
            <person name="Barry K."/>
            <person name="Bills G."/>
            <person name="Bluhm B."/>
            <person name="Cannon C."/>
            <person name="Castanera R."/>
            <person name="Culley D."/>
            <person name="Daum C."/>
            <person name="Ezra D."/>
            <person name="Gonzalez J."/>
            <person name="Henrissat B."/>
            <person name="Kuo A."/>
            <person name="Liang C."/>
            <person name="Lipzen A."/>
            <person name="Lutzoni F."/>
            <person name="Magnuson J."/>
            <person name="Mondo S."/>
            <person name="Nolan M."/>
            <person name="Ohm R."/>
            <person name="Pangilinan J."/>
            <person name="Park H.-J."/>
            <person name="Ramirez L."/>
            <person name="Alfaro M."/>
            <person name="Sun H."/>
            <person name="Tritt A."/>
            <person name="Yoshinaga Y."/>
            <person name="Zwiers L.-H."/>
            <person name="Turgeon B."/>
            <person name="Goodwin S."/>
            <person name="Spatafora J."/>
            <person name="Crous P."/>
            <person name="Grigoriev I."/>
        </authorList>
    </citation>
    <scope>NUCLEOTIDE SEQUENCE</scope>
    <source>
        <strain evidence="2">ATCC 16933</strain>
    </source>
</reference>
<dbReference type="Pfam" id="PF06985">
    <property type="entry name" value="HET"/>
    <property type="match status" value="1"/>
</dbReference>
<sequence length="472" mass="53357">MSLCGDCRELKFELTTPAKRTWRSKLLYWKATEASGFVRPDRTRLASFEVLEQNSAGGCVFCNIIMWIVRSDPDVHSLIKRTLRDSNDYVKLNIENLAGLDSVDGEHSSEKTYRTGNLLVSTRTTERNLKYAVNRQDQFKSGLATWQTSTNVTFDHSLPVVRQWINGCDSSHPGCPQDSQPLPKRLVHVAFSSGQIVLKLVQQDGLQEAKMGRYAALSHCWGNPEGVLRTLSDNIHIHLESIPFDDLSKTFKDAVRITKELGLCYLWIDSLCIVQDDLHDWQEESAKMPEIYQNAYVTIAATASPGSHRGCLFPRDPANRTNSLDKSPLHQRGWVVQETVLSQRIIHFAEDQLFWSCRSGTKSEDGTYNEPSAAIPADLSFPLAAHISWWTWVENYSARGLTMQSDKLPAMAGLTKLVERERGWQAAVGLWMNDLHYGLLWRTEGAARRICPDTDNVYIPSWSWASIKGPVK</sequence>
<feature type="domain" description="Heterokaryon incompatibility" evidence="1">
    <location>
        <begin position="214"/>
        <end position="318"/>
    </location>
</feature>
<evidence type="ECO:0000313" key="2">
    <source>
        <dbReference type="EMBL" id="KAF2457283.1"/>
    </source>
</evidence>
<name>A0A6A6P1D9_9PEZI</name>